<dbReference type="Proteomes" id="UP000290289">
    <property type="component" value="Chromosome 10"/>
</dbReference>
<dbReference type="PANTHER" id="PTHR33599:SF11">
    <property type="entry name" value="PROTEIN IDA-LIKE 5"/>
    <property type="match status" value="1"/>
</dbReference>
<evidence type="ECO:0000313" key="5">
    <source>
        <dbReference type="EMBL" id="RXH85580.1"/>
    </source>
</evidence>
<organism evidence="5 6">
    <name type="scientific">Malus domestica</name>
    <name type="common">Apple</name>
    <name type="synonym">Pyrus malus</name>
    <dbReference type="NCBI Taxonomy" id="3750"/>
    <lineage>
        <taxon>Eukaryota</taxon>
        <taxon>Viridiplantae</taxon>
        <taxon>Streptophyta</taxon>
        <taxon>Embryophyta</taxon>
        <taxon>Tracheophyta</taxon>
        <taxon>Spermatophyta</taxon>
        <taxon>Magnoliopsida</taxon>
        <taxon>eudicotyledons</taxon>
        <taxon>Gunneridae</taxon>
        <taxon>Pentapetalae</taxon>
        <taxon>rosids</taxon>
        <taxon>fabids</taxon>
        <taxon>Rosales</taxon>
        <taxon>Rosaceae</taxon>
        <taxon>Amygdaloideae</taxon>
        <taxon>Maleae</taxon>
        <taxon>Malus</taxon>
    </lineage>
</organism>
<sequence>MGRRHDLLVVVVLLLLVFLVGHTQSSRVLQSSQVFKVLKPASGHQKLHESSFFAFLPKATPIPPSGPSKEHNAIGLQSSPP</sequence>
<feature type="signal peptide" evidence="4">
    <location>
        <begin position="1"/>
        <end position="25"/>
    </location>
</feature>
<accession>A0A498IQP9</accession>
<dbReference type="EMBL" id="RDQH01000336">
    <property type="protein sequence ID" value="RXH85580.1"/>
    <property type="molecule type" value="Genomic_DNA"/>
</dbReference>
<keyword evidence="3 4" id="KW-0732">Signal</keyword>
<evidence type="ECO:0000256" key="3">
    <source>
        <dbReference type="ARBA" id="ARBA00022729"/>
    </source>
</evidence>
<evidence type="ECO:0000256" key="1">
    <source>
        <dbReference type="ARBA" id="ARBA00004239"/>
    </source>
</evidence>
<evidence type="ECO:0000256" key="2">
    <source>
        <dbReference type="ARBA" id="ARBA00022525"/>
    </source>
</evidence>
<protein>
    <submittedName>
        <fullName evidence="5">Uncharacterized protein</fullName>
    </submittedName>
</protein>
<gene>
    <name evidence="5" type="ORF">DVH24_009401</name>
</gene>
<dbReference type="AlphaFoldDB" id="A0A498IQP9"/>
<name>A0A498IQP9_MALDO</name>
<dbReference type="GO" id="GO:0010227">
    <property type="term" value="P:floral organ abscission"/>
    <property type="evidence" value="ECO:0007669"/>
    <property type="project" value="InterPro"/>
</dbReference>
<evidence type="ECO:0000256" key="4">
    <source>
        <dbReference type="SAM" id="SignalP"/>
    </source>
</evidence>
<comment type="subcellular location">
    <subcellularLocation>
        <location evidence="1">Secreted</location>
        <location evidence="1">Extracellular space</location>
    </subcellularLocation>
</comment>
<dbReference type="STRING" id="3750.A0A498IQP9"/>
<dbReference type="InterPro" id="IPR039639">
    <property type="entry name" value="IDA-like"/>
</dbReference>
<dbReference type="PANTHER" id="PTHR33599">
    <property type="entry name" value="PROTEIN IDA-LIKE 5"/>
    <property type="match status" value="1"/>
</dbReference>
<dbReference type="GO" id="GO:0005576">
    <property type="term" value="C:extracellular region"/>
    <property type="evidence" value="ECO:0007669"/>
    <property type="project" value="UniProtKB-SubCell"/>
</dbReference>
<comment type="caution">
    <text evidence="5">The sequence shown here is derived from an EMBL/GenBank/DDBJ whole genome shotgun (WGS) entry which is preliminary data.</text>
</comment>
<feature type="chain" id="PRO_5019794750" evidence="4">
    <location>
        <begin position="26"/>
        <end position="81"/>
    </location>
</feature>
<keyword evidence="2" id="KW-0964">Secreted</keyword>
<proteinExistence type="predicted"/>
<evidence type="ECO:0000313" key="6">
    <source>
        <dbReference type="Proteomes" id="UP000290289"/>
    </source>
</evidence>
<keyword evidence="6" id="KW-1185">Reference proteome</keyword>
<reference evidence="5 6" key="1">
    <citation type="submission" date="2018-10" db="EMBL/GenBank/DDBJ databases">
        <title>A high-quality apple genome assembly.</title>
        <authorList>
            <person name="Hu J."/>
        </authorList>
    </citation>
    <scope>NUCLEOTIDE SEQUENCE [LARGE SCALE GENOMIC DNA]</scope>
    <source>
        <strain evidence="6">cv. HFTH1</strain>
        <tissue evidence="5">Young leaf</tissue>
    </source>
</reference>